<proteinExistence type="predicted"/>
<comment type="caution">
    <text evidence="2">The sequence shown here is derived from an EMBL/GenBank/DDBJ whole genome shotgun (WGS) entry which is preliminary data.</text>
</comment>
<dbReference type="Pfam" id="PF09346">
    <property type="entry name" value="SMI1_KNR4"/>
    <property type="match status" value="1"/>
</dbReference>
<accession>A0A225T0R2</accession>
<dbReference type="EMBL" id="NJGV01000005">
    <property type="protein sequence ID" value="OWY35605.1"/>
    <property type="molecule type" value="Genomic_DNA"/>
</dbReference>
<dbReference type="InterPro" id="IPR018958">
    <property type="entry name" value="Knr4/Smi1-like_dom"/>
</dbReference>
<feature type="domain" description="Knr4/Smi1-like" evidence="1">
    <location>
        <begin position="15"/>
        <end position="127"/>
    </location>
</feature>
<sequence>MFLMSDLEVLESGRPCTEREILDAECMLGFSLPTELRNAYLNANGFTGPSEARFLYPLARREAFSFVTMLRLTQVLRRLPTAASLWNAAVAFGDYGIGSTWGMTSEGRVFEWWPEDGDEPFFLDVSLQQLWSERSKLFDSLSAS</sequence>
<protein>
    <recommendedName>
        <fullName evidence="1">Knr4/Smi1-like domain-containing protein</fullName>
    </recommendedName>
</protein>
<dbReference type="SUPFAM" id="SSF160631">
    <property type="entry name" value="SMI1/KNR4-like"/>
    <property type="match status" value="1"/>
</dbReference>
<dbReference type="InterPro" id="IPR037883">
    <property type="entry name" value="Knr4/Smi1-like_sf"/>
</dbReference>
<reference evidence="2 3" key="1">
    <citation type="journal article" date="2010" name="Int. J. Syst. Evol. Microbiol.">
        <title>Reclassification of Herbaspirillum putei as a later heterotypic synonym of Herbaspirillum huttiense, with the description of H. huttiense subsp. huttiense subsp. nov. and H. huttiense subsp. putei subsp. nov., comb. nov., and description of Herbaspirillum aquaticum sp. nov.</title>
        <authorList>
            <person name="Dobritsa A.P."/>
            <person name="Reddy M.C."/>
            <person name="Samadpour M."/>
        </authorList>
    </citation>
    <scope>NUCLEOTIDE SEQUENCE [LARGE SCALE GENOMIC DNA]</scope>
    <source>
        <strain evidence="2 3">IEH 4430</strain>
    </source>
</reference>
<evidence type="ECO:0000313" key="3">
    <source>
        <dbReference type="Proteomes" id="UP000214747"/>
    </source>
</evidence>
<gene>
    <name evidence="2" type="ORF">CEJ45_07290</name>
</gene>
<evidence type="ECO:0000259" key="1">
    <source>
        <dbReference type="Pfam" id="PF09346"/>
    </source>
</evidence>
<evidence type="ECO:0000313" key="2">
    <source>
        <dbReference type="EMBL" id="OWY35605.1"/>
    </source>
</evidence>
<dbReference type="Proteomes" id="UP000214747">
    <property type="component" value="Unassembled WGS sequence"/>
</dbReference>
<organism evidence="2 3">
    <name type="scientific">Herbaspirillum aquaticum</name>
    <dbReference type="NCBI Taxonomy" id="568783"/>
    <lineage>
        <taxon>Bacteria</taxon>
        <taxon>Pseudomonadati</taxon>
        <taxon>Pseudomonadota</taxon>
        <taxon>Betaproteobacteria</taxon>
        <taxon>Burkholderiales</taxon>
        <taxon>Oxalobacteraceae</taxon>
        <taxon>Herbaspirillum</taxon>
    </lineage>
</organism>
<keyword evidence="3" id="KW-1185">Reference proteome</keyword>
<name>A0A225T0R2_9BURK</name>
<dbReference type="AlphaFoldDB" id="A0A225T0R2"/>